<organism evidence="1 2">
    <name type="scientific">Sphaceloma murrayae</name>
    <dbReference type="NCBI Taxonomy" id="2082308"/>
    <lineage>
        <taxon>Eukaryota</taxon>
        <taxon>Fungi</taxon>
        <taxon>Dikarya</taxon>
        <taxon>Ascomycota</taxon>
        <taxon>Pezizomycotina</taxon>
        <taxon>Dothideomycetes</taxon>
        <taxon>Dothideomycetidae</taxon>
        <taxon>Myriangiales</taxon>
        <taxon>Elsinoaceae</taxon>
        <taxon>Sphaceloma</taxon>
    </lineage>
</organism>
<dbReference type="EMBL" id="NKHZ01000031">
    <property type="protein sequence ID" value="PNS19633.1"/>
    <property type="molecule type" value="Genomic_DNA"/>
</dbReference>
<dbReference type="AlphaFoldDB" id="A0A2K1QXJ6"/>
<evidence type="ECO:0000313" key="2">
    <source>
        <dbReference type="Proteomes" id="UP000243797"/>
    </source>
</evidence>
<comment type="caution">
    <text evidence="1">The sequence shown here is derived from an EMBL/GenBank/DDBJ whole genome shotgun (WGS) entry which is preliminary data.</text>
</comment>
<protein>
    <submittedName>
        <fullName evidence="1">Uncharacterized protein</fullName>
    </submittedName>
</protein>
<reference evidence="1 2" key="1">
    <citation type="submission" date="2017-06" db="EMBL/GenBank/DDBJ databases">
        <title>Draft genome sequence of a variant of Elsinoe murrayae.</title>
        <authorList>
            <person name="Cheng Q."/>
        </authorList>
    </citation>
    <scope>NUCLEOTIDE SEQUENCE [LARGE SCALE GENOMIC DNA]</scope>
    <source>
        <strain evidence="1 2">CQ-2017a</strain>
    </source>
</reference>
<keyword evidence="2" id="KW-1185">Reference proteome</keyword>
<gene>
    <name evidence="1" type="ORF">CAC42_7477</name>
</gene>
<dbReference type="InParanoid" id="A0A2K1QXJ6"/>
<name>A0A2K1QXJ6_9PEZI</name>
<sequence>MEDIATRPEPPRPVIIKSVPPTKARYDKLSIVILPQEIRIMIFQGAVTNANTKDRHMSIFHVFNGIRIQESADPTLTNLIRSCKEAYNAIHSTIYQGVTFNVHCSHHEVTERLFPVCLHENYLTSIRLVWPFDEDSLPFLVAFLNSCTNCKALEELTLCFENNEYGACLMGNDFTVQSDLQADWNEIQLPVRIRFELADEPESYLVAVRAMEDVRQKAREEAEKRRGEKADE</sequence>
<evidence type="ECO:0000313" key="1">
    <source>
        <dbReference type="EMBL" id="PNS19633.1"/>
    </source>
</evidence>
<dbReference type="Proteomes" id="UP000243797">
    <property type="component" value="Unassembled WGS sequence"/>
</dbReference>
<accession>A0A2K1QXJ6</accession>
<proteinExistence type="predicted"/>